<comment type="caution">
    <text evidence="2">The sequence shown here is derived from an EMBL/GenBank/DDBJ whole genome shotgun (WGS) entry which is preliminary data.</text>
</comment>
<reference evidence="2 3" key="1">
    <citation type="journal article" date="2019" name="Environ. Microbiol.">
        <title>At the nexus of three kingdoms: the genome of the mycorrhizal fungus Gigaspora margarita provides insights into plant, endobacterial and fungal interactions.</title>
        <authorList>
            <person name="Venice F."/>
            <person name="Ghignone S."/>
            <person name="Salvioli di Fossalunga A."/>
            <person name="Amselem J."/>
            <person name="Novero M."/>
            <person name="Xianan X."/>
            <person name="Sedzielewska Toro K."/>
            <person name="Morin E."/>
            <person name="Lipzen A."/>
            <person name="Grigoriev I.V."/>
            <person name="Henrissat B."/>
            <person name="Martin F.M."/>
            <person name="Bonfante P."/>
        </authorList>
    </citation>
    <scope>NUCLEOTIDE SEQUENCE [LARGE SCALE GENOMIC DNA]</scope>
    <source>
        <strain evidence="2 3">BEG34</strain>
    </source>
</reference>
<keyword evidence="3" id="KW-1185">Reference proteome</keyword>
<dbReference type="OrthoDB" id="2402156at2759"/>
<accession>A0A8H4AZL4</accession>
<feature type="region of interest" description="Disordered" evidence="1">
    <location>
        <begin position="42"/>
        <end position="61"/>
    </location>
</feature>
<evidence type="ECO:0000256" key="1">
    <source>
        <dbReference type="SAM" id="MobiDB-lite"/>
    </source>
</evidence>
<proteinExistence type="predicted"/>
<dbReference type="AlphaFoldDB" id="A0A8H4AZL4"/>
<evidence type="ECO:0000313" key="3">
    <source>
        <dbReference type="Proteomes" id="UP000439903"/>
    </source>
</evidence>
<protein>
    <submittedName>
        <fullName evidence="2">Uncharacterized protein</fullName>
    </submittedName>
</protein>
<dbReference type="EMBL" id="WTPW01000100">
    <property type="protein sequence ID" value="KAF0548103.1"/>
    <property type="molecule type" value="Genomic_DNA"/>
</dbReference>
<dbReference type="Proteomes" id="UP000439903">
    <property type="component" value="Unassembled WGS sequence"/>
</dbReference>
<name>A0A8H4AZL4_GIGMA</name>
<evidence type="ECO:0000313" key="2">
    <source>
        <dbReference type="EMBL" id="KAF0548103.1"/>
    </source>
</evidence>
<gene>
    <name evidence="2" type="ORF">F8M41_026482</name>
</gene>
<organism evidence="2 3">
    <name type="scientific">Gigaspora margarita</name>
    <dbReference type="NCBI Taxonomy" id="4874"/>
    <lineage>
        <taxon>Eukaryota</taxon>
        <taxon>Fungi</taxon>
        <taxon>Fungi incertae sedis</taxon>
        <taxon>Mucoromycota</taxon>
        <taxon>Glomeromycotina</taxon>
        <taxon>Glomeromycetes</taxon>
        <taxon>Diversisporales</taxon>
        <taxon>Gigasporaceae</taxon>
        <taxon>Gigaspora</taxon>
    </lineage>
</organism>
<feature type="compositionally biased region" description="Polar residues" evidence="1">
    <location>
        <begin position="44"/>
        <end position="55"/>
    </location>
</feature>
<sequence>MNHFTDTIIIPDDDNKITGTSTVKAPQSVNEFAVNIIGDEPDSNLINEETGSQDDFTLPDDIWSTDTEKLQEPNTQDEFQESDLLIWNFDHLPNSSHLSNSSASSSTTNKLDNTDDQFSEIIQLESRGNTETAGQDGATRNNIHCSFLNTKVYKETRSCHRVKFCQFISSKLKNNSHTVVDFDDELFKKIFEANELSVDTATLNEFVAAHKISCEYYDELAQIRCN</sequence>